<evidence type="ECO:0000256" key="2">
    <source>
        <dbReference type="SAM" id="SignalP"/>
    </source>
</evidence>
<reference evidence="3 4" key="1">
    <citation type="submission" date="2019-04" db="EMBL/GenBank/DDBJ databases">
        <authorList>
            <person name="Van Vliet M D."/>
        </authorList>
    </citation>
    <scope>NUCLEOTIDE SEQUENCE [LARGE SCALE GENOMIC DNA]</scope>
    <source>
        <strain evidence="3 4">F21</strain>
    </source>
</reference>
<evidence type="ECO:0000313" key="4">
    <source>
        <dbReference type="Proteomes" id="UP000346198"/>
    </source>
</evidence>
<proteinExistence type="predicted"/>
<dbReference type="RefSeq" id="WP_136060636.1">
    <property type="nucleotide sequence ID" value="NZ_CAAHFH010000001.1"/>
</dbReference>
<dbReference type="AlphaFoldDB" id="A0A6C2UGB5"/>
<keyword evidence="4" id="KW-1185">Reference proteome</keyword>
<feature type="signal peptide" evidence="2">
    <location>
        <begin position="1"/>
        <end position="20"/>
    </location>
</feature>
<feature type="compositionally biased region" description="Polar residues" evidence="1">
    <location>
        <begin position="534"/>
        <end position="545"/>
    </location>
</feature>
<feature type="chain" id="PRO_5025405529" evidence="2">
    <location>
        <begin position="21"/>
        <end position="624"/>
    </location>
</feature>
<protein>
    <submittedName>
        <fullName evidence="3">Uncharacterized protein</fullName>
    </submittedName>
</protein>
<organism evidence="3 4">
    <name type="scientific">Pontiella sulfatireligans</name>
    <dbReference type="NCBI Taxonomy" id="2750658"/>
    <lineage>
        <taxon>Bacteria</taxon>
        <taxon>Pseudomonadati</taxon>
        <taxon>Kiritimatiellota</taxon>
        <taxon>Kiritimatiellia</taxon>
        <taxon>Kiritimatiellales</taxon>
        <taxon>Pontiellaceae</taxon>
        <taxon>Pontiella</taxon>
    </lineage>
</organism>
<evidence type="ECO:0000256" key="1">
    <source>
        <dbReference type="SAM" id="MobiDB-lite"/>
    </source>
</evidence>
<gene>
    <name evidence="3" type="ORF">SCARR_01277</name>
</gene>
<accession>A0A6C2UGB5</accession>
<dbReference type="Proteomes" id="UP000346198">
    <property type="component" value="Unassembled WGS sequence"/>
</dbReference>
<keyword evidence="2" id="KW-0732">Signal</keyword>
<sequence>MKKFIGITMALMTAAISASAQTSVVNDITFNETAGTTLDGVSDGAGGTGTFSPNSVMEAYGATDGSSLVWSNMAPANTSAYAALGSTFYAGTSNTILRSTVRFNDFNFDAETTYNSGIGVGIGDGSKMAFLYLKVGGPGNQVQMKADTVYGDDLQTTIEISSDTNLNMTALGWTGIQLRMDIDLETDTYSTYYLREGVDTIWQLGAVDGAFGLTNTNQTNFVELDKIRIGMMYKDFEPECTVEIDQWTIETFQPGPPAPPPEVELLESWDLTGGVDGAAVGTVPSSTGTGSTLGGAVAKGVDIQGETVNLFAAGTGAAFKGFTHASYAGATTGVYQVSFDMTTWDMVNTAASNTSAQAGFGFRFNDGSDHDLSTLARYSGATDQFVLTVTGTGGNTTVVLEDGTVASDVINVRQVLDMDLGTYSVFYTIGAGAEQTAAVEGVYAGQTIGEFRQQFQTINGGNYLQAGDTMQMDNITLAKLNPATGDQTPEEAYESWLADYTVGADTNLTDDADGDLLDNLSEYAFGGAPDNPADQGNTPVESQMSEGGTNYLEYVYFERDDAADRGLSSILNVGTDLVNTNWTTTGIEFVGSGASAVSGYNAVTNRVETDVDVKFLCLNITFTP</sequence>
<name>A0A6C2UGB5_9BACT</name>
<dbReference type="EMBL" id="CAAHFH010000001">
    <property type="protein sequence ID" value="VGO19220.1"/>
    <property type="molecule type" value="Genomic_DNA"/>
</dbReference>
<evidence type="ECO:0000313" key="3">
    <source>
        <dbReference type="EMBL" id="VGO19220.1"/>
    </source>
</evidence>
<feature type="region of interest" description="Disordered" evidence="1">
    <location>
        <begin position="525"/>
        <end position="545"/>
    </location>
</feature>